<gene>
    <name evidence="3" type="ORF">SFSGTM_10240</name>
</gene>
<protein>
    <recommendedName>
        <fullName evidence="2">Fatty acid desaturase domain-containing protein</fullName>
    </recommendedName>
</protein>
<dbReference type="InterPro" id="IPR005804">
    <property type="entry name" value="FA_desaturase_dom"/>
</dbReference>
<keyword evidence="4" id="KW-1185">Reference proteome</keyword>
<organism evidence="3 4">
    <name type="scientific">Sulfuriferula nivalis</name>
    <dbReference type="NCBI Taxonomy" id="2675298"/>
    <lineage>
        <taxon>Bacteria</taxon>
        <taxon>Pseudomonadati</taxon>
        <taxon>Pseudomonadota</taxon>
        <taxon>Betaproteobacteria</taxon>
        <taxon>Nitrosomonadales</taxon>
        <taxon>Sulfuricellaceae</taxon>
        <taxon>Sulfuriferula</taxon>
    </lineage>
</organism>
<dbReference type="RefSeq" id="WP_162084261.1">
    <property type="nucleotide sequence ID" value="NZ_AP021881.1"/>
</dbReference>
<dbReference type="EMBL" id="AP021881">
    <property type="protein sequence ID" value="BBP00316.1"/>
    <property type="molecule type" value="Genomic_DNA"/>
</dbReference>
<dbReference type="AlphaFoldDB" id="A0A809RF98"/>
<proteinExistence type="predicted"/>
<reference evidence="4" key="1">
    <citation type="submission" date="2019-11" db="EMBL/GenBank/DDBJ databases">
        <title>Isolation and characterization of a novel species in the genus Sulfuriferula.</title>
        <authorList>
            <person name="Mochizuki J."/>
            <person name="Kojima H."/>
            <person name="Fukui M."/>
        </authorList>
    </citation>
    <scope>NUCLEOTIDE SEQUENCE [LARGE SCALE GENOMIC DNA]</scope>
    <source>
        <strain evidence="4">SGTM</strain>
    </source>
</reference>
<keyword evidence="1" id="KW-0472">Membrane</keyword>
<dbReference type="Pfam" id="PF00487">
    <property type="entry name" value="FA_desaturase"/>
    <property type="match status" value="1"/>
</dbReference>
<keyword evidence="1" id="KW-1133">Transmembrane helix</keyword>
<dbReference type="KEGG" id="sniv:SFSGTM_10240"/>
<evidence type="ECO:0000313" key="3">
    <source>
        <dbReference type="EMBL" id="BBP00316.1"/>
    </source>
</evidence>
<accession>A0A809RF98</accession>
<feature type="transmembrane region" description="Helical" evidence="1">
    <location>
        <begin position="48"/>
        <end position="66"/>
    </location>
</feature>
<evidence type="ECO:0000313" key="4">
    <source>
        <dbReference type="Proteomes" id="UP000463939"/>
    </source>
</evidence>
<name>A0A809RF98_9PROT</name>
<feature type="domain" description="Fatty acid desaturase" evidence="2">
    <location>
        <begin position="51"/>
        <end position="254"/>
    </location>
</feature>
<evidence type="ECO:0000256" key="1">
    <source>
        <dbReference type="SAM" id="Phobius"/>
    </source>
</evidence>
<keyword evidence="1" id="KW-0812">Transmembrane</keyword>
<evidence type="ECO:0000259" key="2">
    <source>
        <dbReference type="Pfam" id="PF00487"/>
    </source>
</evidence>
<feature type="transmembrane region" description="Helical" evidence="1">
    <location>
        <begin position="160"/>
        <end position="178"/>
    </location>
</feature>
<dbReference type="Proteomes" id="UP000463939">
    <property type="component" value="Chromosome"/>
</dbReference>
<dbReference type="GO" id="GO:0006629">
    <property type="term" value="P:lipid metabolic process"/>
    <property type="evidence" value="ECO:0007669"/>
    <property type="project" value="InterPro"/>
</dbReference>
<feature type="transmembrane region" description="Helical" evidence="1">
    <location>
        <begin position="23"/>
        <end position="42"/>
    </location>
</feature>
<sequence>MQDNLRNIQSAIKEHYYTQRDAATFYLYALLMPPLIYLLLAISVHYDLAWYWIVLLIGPPLGRWAIATHELFHIPGPHPLWVRALPITFSPFNVGWDEYRAEHLGHHKHTANPQDPEWWRIGGGHLRSFLGCLFVSEGAAYHHLKANGWKLNRWWLYRNILFWSIFYLAGWEFIQFWIGLRTAYAIQDWIFNHYLHYQHKEYGTYRVTLPKWLEWISKIIYGKYTIDATLFHDIHHGNANIAVWNLKTVAQKHDAFKLQ</sequence>